<keyword evidence="2 8" id="KW-0808">Transferase</keyword>
<dbReference type="Proteomes" id="UP000461730">
    <property type="component" value="Unassembled WGS sequence"/>
</dbReference>
<dbReference type="EMBL" id="WRXN01000004">
    <property type="protein sequence ID" value="MVT08881.1"/>
    <property type="molecule type" value="Genomic_DNA"/>
</dbReference>
<dbReference type="Gene3D" id="3.40.50.20">
    <property type="match status" value="1"/>
</dbReference>
<feature type="active site" description="Proton acceptor" evidence="5">
    <location>
        <position position="126"/>
    </location>
</feature>
<evidence type="ECO:0000256" key="4">
    <source>
        <dbReference type="ARBA" id="ARBA00023315"/>
    </source>
</evidence>
<evidence type="ECO:0000256" key="3">
    <source>
        <dbReference type="ARBA" id="ARBA00022737"/>
    </source>
</evidence>
<comment type="similarity">
    <text evidence="1">Belongs to the transferase hexapeptide repeat family.</text>
</comment>
<reference evidence="8 9" key="1">
    <citation type="submission" date="2019-12" db="EMBL/GenBank/DDBJ databases">
        <title>Chitinophaga sp. strain ysch24 (GDMCC 1.1355), whole genome shotgun sequence.</title>
        <authorList>
            <person name="Zhang X."/>
        </authorList>
    </citation>
    <scope>NUCLEOTIDE SEQUENCE [LARGE SCALE GENOMIC DNA]</scope>
    <source>
        <strain evidence="9">ysch24</strain>
    </source>
</reference>
<keyword evidence="3" id="KW-0677">Repeat</keyword>
<dbReference type="PANTHER" id="PTHR43300">
    <property type="entry name" value="ACETYLTRANSFERASE"/>
    <property type="match status" value="1"/>
</dbReference>
<keyword evidence="4" id="KW-0012">Acyltransferase</keyword>
<dbReference type="Pfam" id="PF00132">
    <property type="entry name" value="Hexapep"/>
    <property type="match status" value="1"/>
</dbReference>
<evidence type="ECO:0000256" key="6">
    <source>
        <dbReference type="PIRSR" id="PIRSR620019-2"/>
    </source>
</evidence>
<comment type="caution">
    <text evidence="8">The sequence shown here is derived from an EMBL/GenBank/DDBJ whole genome shotgun (WGS) entry which is preliminary data.</text>
</comment>
<feature type="domain" description="PglD N-terminal" evidence="7">
    <location>
        <begin position="2"/>
        <end position="73"/>
    </location>
</feature>
<feature type="site" description="Increases basicity of active site His" evidence="5">
    <location>
        <position position="127"/>
    </location>
</feature>
<dbReference type="PROSITE" id="PS00101">
    <property type="entry name" value="HEXAPEP_TRANSFERASES"/>
    <property type="match status" value="1"/>
</dbReference>
<evidence type="ECO:0000256" key="5">
    <source>
        <dbReference type="PIRSR" id="PIRSR620019-1"/>
    </source>
</evidence>
<protein>
    <submittedName>
        <fullName evidence="8">Acetyltransferase</fullName>
    </submittedName>
</protein>
<dbReference type="InterPro" id="IPR041561">
    <property type="entry name" value="PglD_N"/>
</dbReference>
<evidence type="ECO:0000256" key="1">
    <source>
        <dbReference type="ARBA" id="ARBA00007274"/>
    </source>
</evidence>
<accession>A0A7K1U3F5</accession>
<feature type="binding site" evidence="6">
    <location>
        <position position="135"/>
    </location>
    <ligand>
        <name>acetyl-CoA</name>
        <dbReference type="ChEBI" id="CHEBI:57288"/>
    </ligand>
</feature>
<dbReference type="SUPFAM" id="SSF51161">
    <property type="entry name" value="Trimeric LpxA-like enzymes"/>
    <property type="match status" value="1"/>
</dbReference>
<keyword evidence="9" id="KW-1185">Reference proteome</keyword>
<feature type="binding site" evidence="6">
    <location>
        <begin position="7"/>
        <end position="9"/>
    </location>
    <ligand>
        <name>substrate</name>
    </ligand>
</feature>
<dbReference type="InterPro" id="IPR011004">
    <property type="entry name" value="Trimer_LpxA-like_sf"/>
</dbReference>
<dbReference type="InterPro" id="IPR020019">
    <property type="entry name" value="AcTrfase_PglD-like"/>
</dbReference>
<dbReference type="Pfam" id="PF17836">
    <property type="entry name" value="PglD_N"/>
    <property type="match status" value="1"/>
</dbReference>
<dbReference type="GO" id="GO:0016746">
    <property type="term" value="F:acyltransferase activity"/>
    <property type="evidence" value="ECO:0007669"/>
    <property type="project" value="UniProtKB-KW"/>
</dbReference>
<evidence type="ECO:0000313" key="9">
    <source>
        <dbReference type="Proteomes" id="UP000461730"/>
    </source>
</evidence>
<proteinExistence type="inferred from homology"/>
<dbReference type="CDD" id="cd03360">
    <property type="entry name" value="LbH_AT_putative"/>
    <property type="match status" value="1"/>
</dbReference>
<dbReference type="NCBIfam" id="TIGR03570">
    <property type="entry name" value="NeuD_NnaD"/>
    <property type="match status" value="1"/>
</dbReference>
<organism evidence="8 9">
    <name type="scientific">Chitinophaga tropicalis</name>
    <dbReference type="NCBI Taxonomy" id="2683588"/>
    <lineage>
        <taxon>Bacteria</taxon>
        <taxon>Pseudomonadati</taxon>
        <taxon>Bacteroidota</taxon>
        <taxon>Chitinophagia</taxon>
        <taxon>Chitinophagales</taxon>
        <taxon>Chitinophagaceae</taxon>
        <taxon>Chitinophaga</taxon>
    </lineage>
</organism>
<evidence type="ECO:0000256" key="2">
    <source>
        <dbReference type="ARBA" id="ARBA00022679"/>
    </source>
</evidence>
<dbReference type="AlphaFoldDB" id="A0A7K1U3F5"/>
<feature type="binding site" evidence="6">
    <location>
        <position position="62"/>
    </location>
    <ligand>
        <name>substrate</name>
    </ligand>
</feature>
<dbReference type="InterPro" id="IPR001451">
    <property type="entry name" value="Hexapep"/>
</dbReference>
<dbReference type="PANTHER" id="PTHR43300:SF7">
    <property type="entry name" value="UDP-N-ACETYLBACILLOSAMINE N-ACETYLTRANSFERASE"/>
    <property type="match status" value="1"/>
</dbReference>
<dbReference type="InterPro" id="IPR050179">
    <property type="entry name" value="Trans_hexapeptide_repeat"/>
</dbReference>
<gene>
    <name evidence="8" type="ORF">GO493_11465</name>
</gene>
<name>A0A7K1U3F5_9BACT</name>
<sequence length="200" mass="21338">MYLIGASGHGKVILEIIEEENRTVAGLFDSNPEKKELSGYPVIGNLQQGEYPQNARFIISIGNNKTRKDHTERFDLLYTTAVHPKAAISRRCDVGEGTVIMAGVSVNSDSSIGKHVILNTNCSVDHDCIIEDFVHISPNACLAGNVTVGEGTHIGAGAVIIQGVNVGRWATIGAGAVVLKDVEDHAIVVGNPAKVIRHNH</sequence>
<dbReference type="InterPro" id="IPR018357">
    <property type="entry name" value="Hexapep_transf_CS"/>
</dbReference>
<evidence type="ECO:0000259" key="7">
    <source>
        <dbReference type="Pfam" id="PF17836"/>
    </source>
</evidence>
<dbReference type="Gene3D" id="2.160.10.10">
    <property type="entry name" value="Hexapeptide repeat proteins"/>
    <property type="match status" value="1"/>
</dbReference>
<evidence type="ECO:0000313" key="8">
    <source>
        <dbReference type="EMBL" id="MVT08881.1"/>
    </source>
</evidence>